<gene>
    <name evidence="2" type="ORF">METZ01_LOCUS151117</name>
</gene>
<feature type="compositionally biased region" description="Basic and acidic residues" evidence="1">
    <location>
        <begin position="69"/>
        <end position="85"/>
    </location>
</feature>
<reference evidence="2" key="1">
    <citation type="submission" date="2018-05" db="EMBL/GenBank/DDBJ databases">
        <authorList>
            <person name="Lanie J.A."/>
            <person name="Ng W.-L."/>
            <person name="Kazmierczak K.M."/>
            <person name="Andrzejewski T.M."/>
            <person name="Davidsen T.M."/>
            <person name="Wayne K.J."/>
            <person name="Tettelin H."/>
            <person name="Glass J.I."/>
            <person name="Rusch D."/>
            <person name="Podicherti R."/>
            <person name="Tsui H.-C.T."/>
            <person name="Winkler M.E."/>
        </authorList>
    </citation>
    <scope>NUCLEOTIDE SEQUENCE</scope>
</reference>
<evidence type="ECO:0008006" key="3">
    <source>
        <dbReference type="Google" id="ProtNLM"/>
    </source>
</evidence>
<organism evidence="2">
    <name type="scientific">marine metagenome</name>
    <dbReference type="NCBI Taxonomy" id="408172"/>
    <lineage>
        <taxon>unclassified sequences</taxon>
        <taxon>metagenomes</taxon>
        <taxon>ecological metagenomes</taxon>
    </lineage>
</organism>
<dbReference type="AlphaFoldDB" id="A0A382ABD5"/>
<accession>A0A382ABD5</accession>
<protein>
    <recommendedName>
        <fullName evidence="3">CSD domain-containing protein</fullName>
    </recommendedName>
</protein>
<feature type="region of interest" description="Disordered" evidence="1">
    <location>
        <begin position="55"/>
        <end position="85"/>
    </location>
</feature>
<name>A0A382ABD5_9ZZZZ</name>
<evidence type="ECO:0000256" key="1">
    <source>
        <dbReference type="SAM" id="MobiDB-lite"/>
    </source>
</evidence>
<evidence type="ECO:0000313" key="2">
    <source>
        <dbReference type="EMBL" id="SVA98263.1"/>
    </source>
</evidence>
<proteinExistence type="predicted"/>
<dbReference type="EMBL" id="UINC01024507">
    <property type="protein sequence ID" value="SVA98263.1"/>
    <property type="molecule type" value="Genomic_DNA"/>
</dbReference>
<sequence length="85" mass="9329">MPRGKIGGYHGNVGQVLSEGNVYNFHINNVEGGISNGKEIDFELDGNGNVKIIFGDGKPKKTSPKKIKKETLNNKDTKELLTEEK</sequence>